<dbReference type="EMBL" id="GBXM01068186">
    <property type="protein sequence ID" value="JAH40391.1"/>
    <property type="molecule type" value="Transcribed_RNA"/>
</dbReference>
<reference evidence="1" key="2">
    <citation type="journal article" date="2015" name="Fish Shellfish Immunol.">
        <title>Early steps in the European eel (Anguilla anguilla)-Vibrio vulnificus interaction in the gills: Role of the RtxA13 toxin.</title>
        <authorList>
            <person name="Callol A."/>
            <person name="Pajuelo D."/>
            <person name="Ebbesson L."/>
            <person name="Teles M."/>
            <person name="MacKenzie S."/>
            <person name="Amaro C."/>
        </authorList>
    </citation>
    <scope>NUCLEOTIDE SEQUENCE</scope>
</reference>
<sequence>MYLKMITKCLSAAAEHSNGKQPAKITSKQVSAVQPFLQKTLNSHANIVTL</sequence>
<accession>A0A0E9SGH2</accession>
<evidence type="ECO:0000313" key="1">
    <source>
        <dbReference type="EMBL" id="JAH40391.1"/>
    </source>
</evidence>
<protein>
    <submittedName>
        <fullName evidence="1">Uncharacterized protein</fullName>
    </submittedName>
</protein>
<name>A0A0E9SGH2_ANGAN</name>
<reference evidence="1" key="1">
    <citation type="submission" date="2014-11" db="EMBL/GenBank/DDBJ databases">
        <authorList>
            <person name="Amaro Gonzalez C."/>
        </authorList>
    </citation>
    <scope>NUCLEOTIDE SEQUENCE</scope>
</reference>
<organism evidence="1">
    <name type="scientific">Anguilla anguilla</name>
    <name type="common">European freshwater eel</name>
    <name type="synonym">Muraena anguilla</name>
    <dbReference type="NCBI Taxonomy" id="7936"/>
    <lineage>
        <taxon>Eukaryota</taxon>
        <taxon>Metazoa</taxon>
        <taxon>Chordata</taxon>
        <taxon>Craniata</taxon>
        <taxon>Vertebrata</taxon>
        <taxon>Euteleostomi</taxon>
        <taxon>Actinopterygii</taxon>
        <taxon>Neopterygii</taxon>
        <taxon>Teleostei</taxon>
        <taxon>Anguilliformes</taxon>
        <taxon>Anguillidae</taxon>
        <taxon>Anguilla</taxon>
    </lineage>
</organism>
<proteinExistence type="predicted"/>
<dbReference type="AlphaFoldDB" id="A0A0E9SGH2"/>